<evidence type="ECO:0008006" key="3">
    <source>
        <dbReference type="Google" id="ProtNLM"/>
    </source>
</evidence>
<dbReference type="SUPFAM" id="SSF53850">
    <property type="entry name" value="Periplasmic binding protein-like II"/>
    <property type="match status" value="1"/>
</dbReference>
<dbReference type="Gene3D" id="3.40.190.170">
    <property type="entry name" value="Bacterial extracellular solute-binding protein, family 7"/>
    <property type="match status" value="1"/>
</dbReference>
<dbReference type="InterPro" id="IPR026289">
    <property type="entry name" value="SBP_TakP-like"/>
</dbReference>
<dbReference type="Gene3D" id="3.40.190.10">
    <property type="entry name" value="Periplasmic binding protein-like II"/>
    <property type="match status" value="1"/>
</dbReference>
<proteinExistence type="predicted"/>
<dbReference type="NCBIfam" id="NF037995">
    <property type="entry name" value="TRAP_S1"/>
    <property type="match status" value="1"/>
</dbReference>
<dbReference type="AlphaFoldDB" id="A0A3B0VTV4"/>
<organism evidence="2">
    <name type="scientific">hydrothermal vent metagenome</name>
    <dbReference type="NCBI Taxonomy" id="652676"/>
    <lineage>
        <taxon>unclassified sequences</taxon>
        <taxon>metagenomes</taxon>
        <taxon>ecological metagenomes</taxon>
    </lineage>
</organism>
<protein>
    <recommendedName>
        <fullName evidence="3">TRAP-type C4-dicarboxylate transport system, periplasmic component</fullName>
    </recommendedName>
</protein>
<sequence>MKRRNIIKALGAATVVGTLSACKPKPQNCTQQDGEQKLHNWKMVTAWPKNFPALGTGANFLAETINKLSGGRITIKVYGGGELVPPLEVFDAVSSGTAQMGHAGSYYWKGKVPEAQFFGAVPFGMNAQEMNAWLYHGGGLELWQELYQPFNLVPFPVGQTGVQMGGWFNKEINSKEDLKGLVMRIPGLGGEVLKRAGGSPKLLPGSELFTALQTGNIDATEWVGPYNDLAFGLYQAAKYYYYPGWHEPTACLEGIVNKAAYDELDKDLQAIVATACMAANQNMLSDFTAKNRTALDTLINEHKVQLRQYPKDVLAELKQHAAAAFTELGEKSVMGNKIYQSYKSFAEQTKSWLEISENAYFKAR</sequence>
<dbReference type="PIRSF" id="PIRSF039026">
    <property type="entry name" value="SiaP"/>
    <property type="match status" value="1"/>
</dbReference>
<dbReference type="Pfam" id="PF03480">
    <property type="entry name" value="DctP"/>
    <property type="match status" value="1"/>
</dbReference>
<name>A0A3B0VTV4_9ZZZZ</name>
<gene>
    <name evidence="2" type="ORF">MNBD_GAMMA01-668</name>
</gene>
<dbReference type="CDD" id="cd13604">
    <property type="entry name" value="PBP2_TRAP_ketoacid_lactate_like"/>
    <property type="match status" value="1"/>
</dbReference>
<dbReference type="InterPro" id="IPR018389">
    <property type="entry name" value="DctP_fam"/>
</dbReference>
<evidence type="ECO:0000313" key="2">
    <source>
        <dbReference type="EMBL" id="VAW41907.1"/>
    </source>
</evidence>
<dbReference type="InterPro" id="IPR038404">
    <property type="entry name" value="TRAP_DctP_sf"/>
</dbReference>
<dbReference type="PANTHER" id="PTHR33376">
    <property type="match status" value="1"/>
</dbReference>
<dbReference type="GO" id="GO:0055085">
    <property type="term" value="P:transmembrane transport"/>
    <property type="evidence" value="ECO:0007669"/>
    <property type="project" value="InterPro"/>
</dbReference>
<evidence type="ECO:0000256" key="1">
    <source>
        <dbReference type="ARBA" id="ARBA00022729"/>
    </source>
</evidence>
<dbReference type="PANTHER" id="PTHR33376:SF5">
    <property type="entry name" value="EXTRACYTOPLASMIC SOLUTE RECEPTOR PROTEIN"/>
    <property type="match status" value="1"/>
</dbReference>
<dbReference type="GO" id="GO:0031317">
    <property type="term" value="C:tripartite ATP-independent periplasmic transporter complex"/>
    <property type="evidence" value="ECO:0007669"/>
    <property type="project" value="InterPro"/>
</dbReference>
<reference evidence="2" key="1">
    <citation type="submission" date="2018-06" db="EMBL/GenBank/DDBJ databases">
        <authorList>
            <person name="Zhirakovskaya E."/>
        </authorList>
    </citation>
    <scope>NUCLEOTIDE SEQUENCE</scope>
</reference>
<dbReference type="PROSITE" id="PS51257">
    <property type="entry name" value="PROKAR_LIPOPROTEIN"/>
    <property type="match status" value="1"/>
</dbReference>
<keyword evidence="1" id="KW-0732">Signal</keyword>
<dbReference type="EMBL" id="UOEW01000329">
    <property type="protein sequence ID" value="VAW41907.1"/>
    <property type="molecule type" value="Genomic_DNA"/>
</dbReference>
<accession>A0A3B0VTV4</accession>